<dbReference type="PIRSF" id="PIRSF015626">
    <property type="entry name" value="FdhD"/>
    <property type="match status" value="1"/>
</dbReference>
<dbReference type="AlphaFoldDB" id="A0A7W4WE13"/>
<gene>
    <name evidence="3" type="primary">fdhD</name>
    <name evidence="4" type="ORF">FHS09_002830</name>
</gene>
<dbReference type="EMBL" id="JACHWZ010000012">
    <property type="protein sequence ID" value="MBB3061987.1"/>
    <property type="molecule type" value="Genomic_DNA"/>
</dbReference>
<keyword evidence="2 3" id="KW-0501">Molybdenum cofactor biosynthesis</keyword>
<keyword evidence="1 3" id="KW-0963">Cytoplasm</keyword>
<protein>
    <recommendedName>
        <fullName evidence="3">Sulfur carrier protein FdhD</fullName>
    </recommendedName>
</protein>
<dbReference type="SUPFAM" id="SSF53927">
    <property type="entry name" value="Cytidine deaminase-like"/>
    <property type="match status" value="1"/>
</dbReference>
<dbReference type="HAMAP" id="MF_00187">
    <property type="entry name" value="FdhD"/>
    <property type="match status" value="1"/>
</dbReference>
<comment type="caution">
    <text evidence="4">The sequence shown here is derived from an EMBL/GenBank/DDBJ whole genome shotgun (WGS) entry which is preliminary data.</text>
</comment>
<dbReference type="GO" id="GO:0016783">
    <property type="term" value="F:sulfurtransferase activity"/>
    <property type="evidence" value="ECO:0007669"/>
    <property type="project" value="InterPro"/>
</dbReference>
<comment type="subcellular location">
    <subcellularLocation>
        <location evidence="3">Cytoplasm</location>
    </subcellularLocation>
</comment>
<dbReference type="Gene3D" id="3.40.140.10">
    <property type="entry name" value="Cytidine Deaminase, domain 2"/>
    <property type="match status" value="1"/>
</dbReference>
<dbReference type="Proteomes" id="UP000535937">
    <property type="component" value="Unassembled WGS sequence"/>
</dbReference>
<evidence type="ECO:0000256" key="2">
    <source>
        <dbReference type="ARBA" id="ARBA00023150"/>
    </source>
</evidence>
<sequence>MVAVNAVTTQAGCRTAKVRVRQRRGPDTWWECIQDDCLADETAIALVYNGTSHAVMMASPTDLEDFALGFSLSEGILTRAGELYDLEIADHGDRGIELKLHIHGGCMDALKRQHRTLAGPSGCGLCGRTSLTQALRPLPEIARKSPPTAEAVQQALQRLGDHQHLQRRTGAIHAAAWCNPEGQLQLLREDVGRHNALDKLIGALHRRQVDRDNGFVLVSSRASYELVAKMVRCDLGSLVAVSGATAVAVDRANHSGLNLIGFARDGRQVVYHSTDHEPFQRYPDSIP</sequence>
<dbReference type="NCBIfam" id="TIGR00129">
    <property type="entry name" value="fdhD_narQ"/>
    <property type="match status" value="1"/>
</dbReference>
<feature type="active site" description="Cysteine persulfide intermediate" evidence="3">
    <location>
        <position position="123"/>
    </location>
</feature>
<evidence type="ECO:0000313" key="5">
    <source>
        <dbReference type="Proteomes" id="UP000535937"/>
    </source>
</evidence>
<dbReference type="PANTHER" id="PTHR30592">
    <property type="entry name" value="FORMATE DEHYDROGENASE"/>
    <property type="match status" value="1"/>
</dbReference>
<dbReference type="GO" id="GO:0097163">
    <property type="term" value="F:sulfur carrier activity"/>
    <property type="evidence" value="ECO:0007669"/>
    <property type="project" value="UniProtKB-UniRule"/>
</dbReference>
<dbReference type="PANTHER" id="PTHR30592:SF1">
    <property type="entry name" value="SULFUR CARRIER PROTEIN FDHD"/>
    <property type="match status" value="1"/>
</dbReference>
<dbReference type="GO" id="GO:0006777">
    <property type="term" value="P:Mo-molybdopterin cofactor biosynthetic process"/>
    <property type="evidence" value="ECO:0007669"/>
    <property type="project" value="UniProtKB-UniRule"/>
</dbReference>
<dbReference type="RefSeq" id="WP_183460866.1">
    <property type="nucleotide sequence ID" value="NZ_JACHWZ010000012.1"/>
</dbReference>
<name>A0A7W4WE13_9GAMM</name>
<organism evidence="4 5">
    <name type="scientific">Microbulbifer rhizosphaerae</name>
    <dbReference type="NCBI Taxonomy" id="1562603"/>
    <lineage>
        <taxon>Bacteria</taxon>
        <taxon>Pseudomonadati</taxon>
        <taxon>Pseudomonadota</taxon>
        <taxon>Gammaproteobacteria</taxon>
        <taxon>Cellvibrionales</taxon>
        <taxon>Microbulbiferaceae</taxon>
        <taxon>Microbulbifer</taxon>
    </lineage>
</organism>
<evidence type="ECO:0000256" key="3">
    <source>
        <dbReference type="HAMAP-Rule" id="MF_00187"/>
    </source>
</evidence>
<dbReference type="InterPro" id="IPR016193">
    <property type="entry name" value="Cytidine_deaminase-like"/>
</dbReference>
<reference evidence="4 5" key="1">
    <citation type="submission" date="2020-08" db="EMBL/GenBank/DDBJ databases">
        <title>Genomic Encyclopedia of Type Strains, Phase III (KMG-III): the genomes of soil and plant-associated and newly described type strains.</title>
        <authorList>
            <person name="Whitman W."/>
        </authorList>
    </citation>
    <scope>NUCLEOTIDE SEQUENCE [LARGE SCALE GENOMIC DNA]</scope>
    <source>
        <strain evidence="4 5">CECT 8799</strain>
    </source>
</reference>
<keyword evidence="5" id="KW-1185">Reference proteome</keyword>
<dbReference type="GO" id="GO:0005737">
    <property type="term" value="C:cytoplasm"/>
    <property type="evidence" value="ECO:0007669"/>
    <property type="project" value="UniProtKB-SubCell"/>
</dbReference>
<comment type="similarity">
    <text evidence="3">Belongs to the FdhD family.</text>
</comment>
<accession>A0A7W4WE13</accession>
<evidence type="ECO:0000256" key="1">
    <source>
        <dbReference type="ARBA" id="ARBA00022490"/>
    </source>
</evidence>
<dbReference type="Gene3D" id="3.10.20.10">
    <property type="match status" value="1"/>
</dbReference>
<dbReference type="InterPro" id="IPR003786">
    <property type="entry name" value="FdhD"/>
</dbReference>
<evidence type="ECO:0000313" key="4">
    <source>
        <dbReference type="EMBL" id="MBB3061987.1"/>
    </source>
</evidence>
<proteinExistence type="inferred from homology"/>
<comment type="function">
    <text evidence="3">Required for formate dehydrogenase (FDH) activity. Acts as a sulfur carrier protein that transfers sulfur from IscS to the molybdenum cofactor prior to its insertion into FDH.</text>
</comment>
<feature type="binding site" evidence="3">
    <location>
        <begin position="262"/>
        <end position="267"/>
    </location>
    <ligand>
        <name>Mo-bis(molybdopterin guanine dinucleotide)</name>
        <dbReference type="ChEBI" id="CHEBI:60539"/>
    </ligand>
</feature>
<dbReference type="Pfam" id="PF02634">
    <property type="entry name" value="FdhD-NarQ"/>
    <property type="match status" value="1"/>
</dbReference>